<dbReference type="HOGENOM" id="CLU_156030_1_0_1"/>
<reference evidence="3" key="1">
    <citation type="journal article" date="2014" name="Proc. Natl. Acad. Sci. U.S.A.">
        <title>Extensive sampling of basidiomycete genomes demonstrates inadequacy of the white-rot/brown-rot paradigm for wood decay fungi.</title>
        <authorList>
            <person name="Riley R."/>
            <person name="Salamov A.A."/>
            <person name="Brown D.W."/>
            <person name="Nagy L.G."/>
            <person name="Floudas D."/>
            <person name="Held B.W."/>
            <person name="Levasseur A."/>
            <person name="Lombard V."/>
            <person name="Morin E."/>
            <person name="Otillar R."/>
            <person name="Lindquist E.A."/>
            <person name="Sun H."/>
            <person name="LaButti K.M."/>
            <person name="Schmutz J."/>
            <person name="Jabbour D."/>
            <person name="Luo H."/>
            <person name="Baker S.E."/>
            <person name="Pisabarro A.G."/>
            <person name="Walton J.D."/>
            <person name="Blanchette R.A."/>
            <person name="Henrissat B."/>
            <person name="Martin F."/>
            <person name="Cullen D."/>
            <person name="Hibbett D.S."/>
            <person name="Grigoriev I.V."/>
        </authorList>
    </citation>
    <scope>NUCLEOTIDE SEQUENCE [LARGE SCALE GENOMIC DNA]</scope>
    <source>
        <strain evidence="3">FD-172 SS1</strain>
    </source>
</reference>
<feature type="compositionally biased region" description="Basic and acidic residues" evidence="1">
    <location>
        <begin position="16"/>
        <end position="25"/>
    </location>
</feature>
<feature type="region of interest" description="Disordered" evidence="1">
    <location>
        <begin position="1"/>
        <end position="25"/>
    </location>
</feature>
<keyword evidence="3" id="KW-1185">Reference proteome</keyword>
<protein>
    <submittedName>
        <fullName evidence="2">Uncharacterized protein</fullName>
    </submittedName>
</protein>
<feature type="non-terminal residue" evidence="2">
    <location>
        <position position="102"/>
    </location>
</feature>
<evidence type="ECO:0000256" key="1">
    <source>
        <dbReference type="SAM" id="MobiDB-lite"/>
    </source>
</evidence>
<dbReference type="AlphaFoldDB" id="A0A067N3V8"/>
<feature type="non-terminal residue" evidence="2">
    <location>
        <position position="1"/>
    </location>
</feature>
<dbReference type="OrthoDB" id="2794314at2759"/>
<organism evidence="2 3">
    <name type="scientific">Botryobasidium botryosum (strain FD-172 SS1)</name>
    <dbReference type="NCBI Taxonomy" id="930990"/>
    <lineage>
        <taxon>Eukaryota</taxon>
        <taxon>Fungi</taxon>
        <taxon>Dikarya</taxon>
        <taxon>Basidiomycota</taxon>
        <taxon>Agaricomycotina</taxon>
        <taxon>Agaricomycetes</taxon>
        <taxon>Cantharellales</taxon>
        <taxon>Botryobasidiaceae</taxon>
        <taxon>Botryobasidium</taxon>
    </lineage>
</organism>
<dbReference type="EMBL" id="KL198021">
    <property type="protein sequence ID" value="KDQ18441.1"/>
    <property type="molecule type" value="Genomic_DNA"/>
</dbReference>
<sequence>TSKGTHNLNNGAKNCKGSEPKKVEQDDKTLPIAYTPAHHRALIALRCMVSKWPFSMVKDPLYLAEVELLRPGTVVPHPTTVSGDILKIYTESAKLVKSYFEV</sequence>
<dbReference type="InParanoid" id="A0A067N3V8"/>
<proteinExistence type="predicted"/>
<evidence type="ECO:0000313" key="3">
    <source>
        <dbReference type="Proteomes" id="UP000027195"/>
    </source>
</evidence>
<feature type="compositionally biased region" description="Polar residues" evidence="1">
    <location>
        <begin position="1"/>
        <end position="12"/>
    </location>
</feature>
<name>A0A067N3V8_BOTB1</name>
<evidence type="ECO:0000313" key="2">
    <source>
        <dbReference type="EMBL" id="KDQ18441.1"/>
    </source>
</evidence>
<dbReference type="Proteomes" id="UP000027195">
    <property type="component" value="Unassembled WGS sequence"/>
</dbReference>
<gene>
    <name evidence="2" type="ORF">BOTBODRAFT_80592</name>
</gene>
<accession>A0A067N3V8</accession>